<dbReference type="HOGENOM" id="CLU_933530_0_0_14"/>
<dbReference type="EMBL" id="CP006682">
    <property type="protein sequence ID" value="AHB36016.1"/>
    <property type="molecule type" value="Genomic_DNA"/>
</dbReference>
<proteinExistence type="predicted"/>
<evidence type="ECO:0000256" key="1">
    <source>
        <dbReference type="SAM" id="Phobius"/>
    </source>
</evidence>
<feature type="transmembrane region" description="Helical" evidence="1">
    <location>
        <begin position="72"/>
        <end position="92"/>
    </location>
</feature>
<feature type="transmembrane region" description="Helical" evidence="1">
    <location>
        <begin position="7"/>
        <end position="26"/>
    </location>
</feature>
<feature type="transmembrane region" description="Helical" evidence="1">
    <location>
        <begin position="46"/>
        <end position="65"/>
    </location>
</feature>
<feature type="transmembrane region" description="Helical" evidence="1">
    <location>
        <begin position="98"/>
        <end position="120"/>
    </location>
</feature>
<dbReference type="AlphaFoldDB" id="V5RIW0"/>
<keyword evidence="1" id="KW-0472">Membrane</keyword>
<sequence length="278" mass="31642">MKKFSLVKIVITLLSTVFCVILLPFFSINSSLQLVVNNSSISKLTYFILAFGSLNFILSLLIILLQKKNTIILKWFGFLNLLALILALAFQLTFAPTFFSMVSIILIAVDFVVLTSSIYLNFDNNVVSQKVSNEQFLQQETTQPNPNQGNLRVQNQNDEDLKTKINNLKSSLIKSYDEAIEEIEKTGSLNGMDLGDVEINNQNEVPKIEPFVLTESQEVEVKKDTISKREVYEDDVIWDSFKNDDYESISSTSLARKDPLSDGYKFISRRVREESDKH</sequence>
<organism evidence="2 3">
    <name type="scientific">Spiroplasma apis B31</name>
    <dbReference type="NCBI Taxonomy" id="1276258"/>
    <lineage>
        <taxon>Bacteria</taxon>
        <taxon>Bacillati</taxon>
        <taxon>Mycoplasmatota</taxon>
        <taxon>Mollicutes</taxon>
        <taxon>Entomoplasmatales</taxon>
        <taxon>Spiroplasmataceae</taxon>
        <taxon>Spiroplasma</taxon>
    </lineage>
</organism>
<name>V5RIW0_SPIAP</name>
<dbReference type="KEGG" id="sapi:SAPIS_v1c01700"/>
<evidence type="ECO:0000313" key="2">
    <source>
        <dbReference type="EMBL" id="AHB36016.1"/>
    </source>
</evidence>
<keyword evidence="1" id="KW-0812">Transmembrane</keyword>
<gene>
    <name evidence="2" type="ORF">SAPIS_v1c01700</name>
</gene>
<accession>V5RIW0</accession>
<dbReference type="PATRIC" id="fig|1276258.3.peg.164"/>
<evidence type="ECO:0008006" key="4">
    <source>
        <dbReference type="Google" id="ProtNLM"/>
    </source>
</evidence>
<keyword evidence="1" id="KW-1133">Transmembrane helix</keyword>
<dbReference type="OrthoDB" id="389749at2"/>
<protein>
    <recommendedName>
        <fullName evidence="4">Transmembrane protein</fullName>
    </recommendedName>
</protein>
<dbReference type="STRING" id="1276258.SAPIS_v1c01700"/>
<evidence type="ECO:0000313" key="3">
    <source>
        <dbReference type="Proteomes" id="UP000018550"/>
    </source>
</evidence>
<dbReference type="Proteomes" id="UP000018550">
    <property type="component" value="Chromosome"/>
</dbReference>
<dbReference type="RefSeq" id="WP_023788950.1">
    <property type="nucleotide sequence ID" value="NC_022998.1"/>
</dbReference>
<keyword evidence="3" id="KW-1185">Reference proteome</keyword>
<reference evidence="2 3" key="1">
    <citation type="journal article" date="2014" name="Genome Announc.">
        <title>Complete Genome Sequence of Spiroplasma apis B31T (ATCC 33834), a Bacterium Associated with May Disease of Honeybees (Apis mellifera).</title>
        <authorList>
            <person name="Ku C."/>
            <person name="Lo W.S."/>
            <person name="Chen L.L."/>
            <person name="Kuo C.H."/>
        </authorList>
    </citation>
    <scope>NUCLEOTIDE SEQUENCE [LARGE SCALE GENOMIC DNA]</scope>
    <source>
        <strain evidence="2">B31</strain>
    </source>
</reference>